<dbReference type="SUPFAM" id="SSF55729">
    <property type="entry name" value="Acyl-CoA N-acyltransferases (Nat)"/>
    <property type="match status" value="1"/>
</dbReference>
<dbReference type="RefSeq" id="WP_142044801.1">
    <property type="nucleotide sequence ID" value="NZ_JBHTGS010000002.1"/>
</dbReference>
<protein>
    <submittedName>
        <fullName evidence="2">CelD/BcsL family acetyltransferase involved in cellulose biosynthesis</fullName>
    </submittedName>
</protein>
<dbReference type="Proteomes" id="UP000317043">
    <property type="component" value="Unassembled WGS sequence"/>
</dbReference>
<reference evidence="2 3" key="1">
    <citation type="submission" date="2019-06" db="EMBL/GenBank/DDBJ databases">
        <title>Sequencing the genomes of 1000 actinobacteria strains.</title>
        <authorList>
            <person name="Klenk H.-P."/>
        </authorList>
    </citation>
    <scope>NUCLEOTIDE SEQUENCE [LARGE SCALE GENOMIC DNA]</scope>
    <source>
        <strain evidence="2 3">DSM 45928</strain>
    </source>
</reference>
<organism evidence="2 3">
    <name type="scientific">Stackebrandtia endophytica</name>
    <dbReference type="NCBI Taxonomy" id="1496996"/>
    <lineage>
        <taxon>Bacteria</taxon>
        <taxon>Bacillati</taxon>
        <taxon>Actinomycetota</taxon>
        <taxon>Actinomycetes</taxon>
        <taxon>Glycomycetales</taxon>
        <taxon>Glycomycetaceae</taxon>
        <taxon>Stackebrandtia</taxon>
    </lineage>
</organism>
<name>A0A543B3X0_9ACTN</name>
<sequence>MIEISLDDGIDPLAEPDWRDLIDRAGTVFHRKEFLAAWWRDHSRKDESASIYTLRIIDGDELVGGCVLTCQGDYVSFAGGSDVTDYMGPISLPDREDAVAAAVYDTLVNRLAWRQATLAGLDSTNAATESFVRAVTTADATAQTAVYDSAPRITEAPGGFIAHLNAKRRAEVRRKRERLVEMVGELSLVDSDATTLPEFVDRLLTWKSKASSETEEFVIKYGDFVRDMTRTLAETAAAGIVELRGGDGQSLASAITLTHGHIRYLYNMSFDAQLVASLEKRVSPGAVLVAELAEAAIDSGRSFDFLRGAQDYKLRLGGVPQDLKIVTLRR</sequence>
<gene>
    <name evidence="2" type="ORF">FB566_5078</name>
</gene>
<evidence type="ECO:0000313" key="2">
    <source>
        <dbReference type="EMBL" id="TQL79470.1"/>
    </source>
</evidence>
<dbReference type="Pfam" id="PF13480">
    <property type="entry name" value="Acetyltransf_6"/>
    <property type="match status" value="1"/>
</dbReference>
<dbReference type="GO" id="GO:0016740">
    <property type="term" value="F:transferase activity"/>
    <property type="evidence" value="ECO:0007669"/>
    <property type="project" value="UniProtKB-KW"/>
</dbReference>
<keyword evidence="3" id="KW-1185">Reference proteome</keyword>
<dbReference type="InterPro" id="IPR038740">
    <property type="entry name" value="BioF2-like_GNAT_dom"/>
</dbReference>
<evidence type="ECO:0000313" key="3">
    <source>
        <dbReference type="Proteomes" id="UP000317043"/>
    </source>
</evidence>
<proteinExistence type="predicted"/>
<dbReference type="InterPro" id="IPR016181">
    <property type="entry name" value="Acyl_CoA_acyltransferase"/>
</dbReference>
<dbReference type="OrthoDB" id="9808976at2"/>
<feature type="domain" description="BioF2-like acetyltransferase" evidence="1">
    <location>
        <begin position="166"/>
        <end position="313"/>
    </location>
</feature>
<accession>A0A543B3X0</accession>
<comment type="caution">
    <text evidence="2">The sequence shown here is derived from an EMBL/GenBank/DDBJ whole genome shotgun (WGS) entry which is preliminary data.</text>
</comment>
<dbReference type="AlphaFoldDB" id="A0A543B3X0"/>
<evidence type="ECO:0000259" key="1">
    <source>
        <dbReference type="Pfam" id="PF13480"/>
    </source>
</evidence>
<dbReference type="EMBL" id="VFOW01000001">
    <property type="protein sequence ID" value="TQL79470.1"/>
    <property type="molecule type" value="Genomic_DNA"/>
</dbReference>
<keyword evidence="2" id="KW-0808">Transferase</keyword>
<dbReference type="InParanoid" id="A0A543B3X0"/>